<organism evidence="2">
    <name type="scientific">Rhipicephalus pulchellus</name>
    <name type="common">Yellow backed tick</name>
    <name type="synonym">Dermacentor pulchellus</name>
    <dbReference type="NCBI Taxonomy" id="72859"/>
    <lineage>
        <taxon>Eukaryota</taxon>
        <taxon>Metazoa</taxon>
        <taxon>Ecdysozoa</taxon>
        <taxon>Arthropoda</taxon>
        <taxon>Chelicerata</taxon>
        <taxon>Arachnida</taxon>
        <taxon>Acari</taxon>
        <taxon>Parasitiformes</taxon>
        <taxon>Ixodida</taxon>
        <taxon>Ixodoidea</taxon>
        <taxon>Ixodidae</taxon>
        <taxon>Rhipicephalinae</taxon>
        <taxon>Rhipicephalus</taxon>
        <taxon>Rhipicephalus</taxon>
    </lineage>
</organism>
<evidence type="ECO:0000256" key="1">
    <source>
        <dbReference type="SAM" id="SignalP"/>
    </source>
</evidence>
<reference evidence="2" key="1">
    <citation type="submission" date="2012-11" db="EMBL/GenBank/DDBJ databases">
        <authorList>
            <person name="Lucero-Rivera Y.E."/>
            <person name="Tovar-Ramirez D."/>
        </authorList>
    </citation>
    <scope>NUCLEOTIDE SEQUENCE</scope>
    <source>
        <tissue evidence="2">Salivary gland</tissue>
    </source>
</reference>
<sequence>MKLFLFGFLALYVLDFLKTSTTYGSIIMPGNSTDEVVLVGYSSEWKQENVSCVKSKFTARDGEWVNRTLEFKLKYENTNQEEKYNIRIKVWKYRDVLELGKESWLKRWTNGSNEYLIRYYDNRSLVLSTFIQKIWVHEPCSFWVKTQYLNSISQLANETFTKLCRNATFVGYDVNACRDQFAG</sequence>
<keyword evidence="1" id="KW-0732">Signal</keyword>
<dbReference type="InterPro" id="IPR012674">
    <property type="entry name" value="Calycin"/>
</dbReference>
<dbReference type="EMBL" id="GACK01004332">
    <property type="protein sequence ID" value="JAA60702.1"/>
    <property type="molecule type" value="mRNA"/>
</dbReference>
<proteinExistence type="evidence at transcript level"/>
<dbReference type="AlphaFoldDB" id="L7MA16"/>
<accession>L7MA16</accession>
<protein>
    <submittedName>
        <fullName evidence="2">Putative group viii salivary lipocalin</fullName>
    </submittedName>
</protein>
<name>L7MA16_RHIPC</name>
<feature type="chain" id="PRO_5003981134" evidence="1">
    <location>
        <begin position="25"/>
        <end position="183"/>
    </location>
</feature>
<dbReference type="Gene3D" id="2.40.128.20">
    <property type="match status" value="1"/>
</dbReference>
<feature type="signal peptide" evidence="1">
    <location>
        <begin position="1"/>
        <end position="24"/>
    </location>
</feature>
<evidence type="ECO:0000313" key="2">
    <source>
        <dbReference type="EMBL" id="JAA60702.1"/>
    </source>
</evidence>
<reference evidence="2" key="2">
    <citation type="journal article" date="2015" name="J. Proteomics">
        <title>Sexual differences in the sialomes of the zebra tick, Rhipicephalus pulchellus.</title>
        <authorList>
            <person name="Tan A.W."/>
            <person name="Francischetti I.M."/>
            <person name="Slovak M."/>
            <person name="Kini R.M."/>
            <person name="Ribeiro J.M."/>
        </authorList>
    </citation>
    <scope>NUCLEOTIDE SEQUENCE</scope>
    <source>
        <tissue evidence="2">Salivary gland</tissue>
    </source>
</reference>